<dbReference type="Proteomes" id="UP000348942">
    <property type="component" value="Chromosome 2"/>
</dbReference>
<sequence length="343" mass="39330">MLVLKPFLQPDLGLMMFKPGKSLLDELVRMSSGNRLLVAPLPKELVNVPSGKLNHSAIPNSSKKSLVDDERLLEFFLHADVQNRLGNFYHWLERIPHCQLSDGEFCDKNLTFLDCKHGALRLCWHHDNQERKQLSEQARKTARDNIMVWGVRTVAGKLRFDSNHQLTLPELFWWAVREGVYQHLPNSVVDQMFGIKQEAKRDVLTLKRESDPDFNLDGKEQLERLAKQVVRLTVNDNPPAMYMKRPKQLNWRSEKYLKFVRSLPCCATGRHGTDSDPVVAHHLIGHGEGKMGGKAHDLFTMPMLASVHQEFHHDPKAWEAKHGSQLFFVKQTLKRVMGLGGIV</sequence>
<dbReference type="Gene3D" id="3.30.40.190">
    <property type="match status" value="1"/>
</dbReference>
<reference evidence="1 2" key="1">
    <citation type="submission" date="2019-10" db="EMBL/GenBank/DDBJ databases">
        <title>Vibrio sp. nov., isolated from Coralline algae surface.</title>
        <authorList>
            <person name="Geng Y."/>
            <person name="Zhang X."/>
        </authorList>
    </citation>
    <scope>NUCLEOTIDE SEQUENCE [LARGE SCALE GENOMIC DNA]</scope>
    <source>
        <strain evidence="1 2">SM1977</strain>
    </source>
</reference>
<dbReference type="RefSeq" id="WP_153448746.1">
    <property type="nucleotide sequence ID" value="NZ_CP045700.1"/>
</dbReference>
<organism evidence="1 2">
    <name type="scientific">Vibrio algicola</name>
    <dbReference type="NCBI Taxonomy" id="2662262"/>
    <lineage>
        <taxon>Bacteria</taxon>
        <taxon>Pseudomonadati</taxon>
        <taxon>Pseudomonadota</taxon>
        <taxon>Gammaproteobacteria</taxon>
        <taxon>Vibrionales</taxon>
        <taxon>Vibrionaceae</taxon>
        <taxon>Vibrio</taxon>
    </lineage>
</organism>
<proteinExistence type="predicted"/>
<keyword evidence="2" id="KW-1185">Reference proteome</keyword>
<protein>
    <submittedName>
        <fullName evidence="1">DUF968 domain-containing protein</fullName>
    </submittedName>
</protein>
<evidence type="ECO:0000313" key="2">
    <source>
        <dbReference type="Proteomes" id="UP000348942"/>
    </source>
</evidence>
<dbReference type="Pfam" id="PF06147">
    <property type="entry name" value="DUF968"/>
    <property type="match status" value="1"/>
</dbReference>
<dbReference type="EMBL" id="CP045700">
    <property type="protein sequence ID" value="QGA66613.1"/>
    <property type="molecule type" value="Genomic_DNA"/>
</dbReference>
<evidence type="ECO:0000313" key="1">
    <source>
        <dbReference type="EMBL" id="QGA66613.1"/>
    </source>
</evidence>
<accession>A0A5Q0THG0</accession>
<dbReference type="AlphaFoldDB" id="A0A5Q0THG0"/>
<dbReference type="InterPro" id="IPR010373">
    <property type="entry name" value="DUF968"/>
</dbReference>
<name>A0A5Q0THG0_9VIBR</name>
<gene>
    <name evidence="1" type="ORF">GFB47_14475</name>
</gene>